<dbReference type="NCBIfam" id="TIGR00879">
    <property type="entry name" value="SP"/>
    <property type="match status" value="1"/>
</dbReference>
<evidence type="ECO:0000313" key="11">
    <source>
        <dbReference type="EMBL" id="KAL2842562.1"/>
    </source>
</evidence>
<feature type="transmembrane region" description="Helical" evidence="9">
    <location>
        <begin position="332"/>
        <end position="353"/>
    </location>
</feature>
<keyword evidence="5 9" id="KW-1133">Transmembrane helix</keyword>
<dbReference type="InterPro" id="IPR050360">
    <property type="entry name" value="MFS_Sugar_Transporters"/>
</dbReference>
<feature type="transmembrane region" description="Helical" evidence="9">
    <location>
        <begin position="265"/>
        <end position="286"/>
    </location>
</feature>
<comment type="similarity">
    <text evidence="2 7">Belongs to the major facilitator superfamily. Sugar transporter (TC 2.A.1.1) family.</text>
</comment>
<keyword evidence="4 9" id="KW-0812">Transmembrane</keyword>
<feature type="transmembrane region" description="Helical" evidence="9">
    <location>
        <begin position="301"/>
        <end position="323"/>
    </location>
</feature>
<dbReference type="EMBL" id="JBFXLU010000098">
    <property type="protein sequence ID" value="KAL2842562.1"/>
    <property type="molecule type" value="Genomic_DNA"/>
</dbReference>
<evidence type="ECO:0000256" key="9">
    <source>
        <dbReference type="SAM" id="Phobius"/>
    </source>
</evidence>
<dbReference type="InterPro" id="IPR003663">
    <property type="entry name" value="Sugar/inositol_transpt"/>
</dbReference>
<dbReference type="InterPro" id="IPR020846">
    <property type="entry name" value="MFS_dom"/>
</dbReference>
<feature type="transmembrane region" description="Helical" evidence="9">
    <location>
        <begin position="177"/>
        <end position="194"/>
    </location>
</feature>
<evidence type="ECO:0000256" key="6">
    <source>
        <dbReference type="ARBA" id="ARBA00023136"/>
    </source>
</evidence>
<sequence length="515" mass="56204">MHLTGLALKRTIFANCCFAFVLFGYDQGVLSGLASTPQFLESFNHPSSDLLGTIVAIYDIGCFIGSLSMLFIGDWLGRRRSIVLGGILICIGALLQASSYNVAHMILGRIVTGVGNGINTATVPVYQAEMSSSSSRGAAVMAELAFTVFGIPLSNWVDFAFVFGGTVHGSAQWRIPLALQAIFPLGTFILIPLIPESPRWLALHGRNEQVHQVVAQLEGNDATPGCPHVREKAQLIIDGARHEAELKGSWLDLFRNDKLQNLRRIILGALPQFLQQFTGINAVVYFGPTIFSTSLGFSPRLSAIVGGCGSIAFFIGSCLPVLFIERSGRRPIMIYGLIATCLSMAALAVAAYHAQIPALQRASGYGAIACIFTYQFVYGASWAGIPWVFAPEINSLRMRIPGQAIASATEWMSNYVVVQITPTGLETLGWRFFLIWVAVMVAAVPYLYFFVPETGGATLEEVDMYFVQQEGWVIVEAKNIRQFVREHEGDASTAEVEYQETNADKDEEEFVSAAR</sequence>
<dbReference type="PANTHER" id="PTHR48022">
    <property type="entry name" value="PLASTIDIC GLUCOSE TRANSPORTER 4"/>
    <property type="match status" value="1"/>
</dbReference>
<feature type="transmembrane region" description="Helical" evidence="9">
    <location>
        <begin position="50"/>
        <end position="70"/>
    </location>
</feature>
<dbReference type="Proteomes" id="UP001610446">
    <property type="component" value="Unassembled WGS sequence"/>
</dbReference>
<dbReference type="Gene3D" id="1.20.1250.20">
    <property type="entry name" value="MFS general substrate transporter like domains"/>
    <property type="match status" value="1"/>
</dbReference>
<feature type="compositionally biased region" description="Acidic residues" evidence="8">
    <location>
        <begin position="505"/>
        <end position="515"/>
    </location>
</feature>
<keyword evidence="12" id="KW-1185">Reference proteome</keyword>
<reference evidence="11 12" key="1">
    <citation type="submission" date="2024-07" db="EMBL/GenBank/DDBJ databases">
        <title>Section-level genome sequencing and comparative genomics of Aspergillus sections Usti and Cavernicolus.</title>
        <authorList>
            <consortium name="Lawrence Berkeley National Laboratory"/>
            <person name="Nybo J.L."/>
            <person name="Vesth T.C."/>
            <person name="Theobald S."/>
            <person name="Frisvad J.C."/>
            <person name="Larsen T.O."/>
            <person name="Kjaerboelling I."/>
            <person name="Rothschild-Mancinelli K."/>
            <person name="Lyhne E.K."/>
            <person name="Kogle M.E."/>
            <person name="Barry K."/>
            <person name="Clum A."/>
            <person name="Na H."/>
            <person name="Ledsgaard L."/>
            <person name="Lin J."/>
            <person name="Lipzen A."/>
            <person name="Kuo A."/>
            <person name="Riley R."/>
            <person name="Mondo S."/>
            <person name="Labutti K."/>
            <person name="Haridas S."/>
            <person name="Pangalinan J."/>
            <person name="Salamov A.A."/>
            <person name="Simmons B.A."/>
            <person name="Magnuson J.K."/>
            <person name="Chen J."/>
            <person name="Drula E."/>
            <person name="Henrissat B."/>
            <person name="Wiebenga A."/>
            <person name="Lubbers R.J."/>
            <person name="Gomes A.C."/>
            <person name="Makela M.R."/>
            <person name="Stajich J."/>
            <person name="Grigoriev I.V."/>
            <person name="Mortensen U.H."/>
            <person name="De Vries R.P."/>
            <person name="Baker S.E."/>
            <person name="Andersen M.R."/>
        </authorList>
    </citation>
    <scope>NUCLEOTIDE SEQUENCE [LARGE SCALE GENOMIC DNA]</scope>
    <source>
        <strain evidence="11 12">CBS 123904</strain>
    </source>
</reference>
<gene>
    <name evidence="11" type="ORF">BJY01DRAFT_249047</name>
</gene>
<feature type="domain" description="Major facilitator superfamily (MFS) profile" evidence="10">
    <location>
        <begin position="12"/>
        <end position="455"/>
    </location>
</feature>
<dbReference type="PRINTS" id="PR00171">
    <property type="entry name" value="SUGRTRNSPORT"/>
</dbReference>
<evidence type="ECO:0000256" key="1">
    <source>
        <dbReference type="ARBA" id="ARBA00004141"/>
    </source>
</evidence>
<feature type="transmembrane region" description="Helical" evidence="9">
    <location>
        <begin position="106"/>
        <end position="126"/>
    </location>
</feature>
<keyword evidence="6 9" id="KW-0472">Membrane</keyword>
<feature type="transmembrane region" description="Helical" evidence="9">
    <location>
        <begin position="82"/>
        <end position="100"/>
    </location>
</feature>
<dbReference type="PROSITE" id="PS00217">
    <property type="entry name" value="SUGAR_TRANSPORT_2"/>
    <property type="match status" value="1"/>
</dbReference>
<evidence type="ECO:0000259" key="10">
    <source>
        <dbReference type="PROSITE" id="PS50850"/>
    </source>
</evidence>
<evidence type="ECO:0000256" key="2">
    <source>
        <dbReference type="ARBA" id="ARBA00010992"/>
    </source>
</evidence>
<dbReference type="InterPro" id="IPR036259">
    <property type="entry name" value="MFS_trans_sf"/>
</dbReference>
<evidence type="ECO:0000313" key="12">
    <source>
        <dbReference type="Proteomes" id="UP001610446"/>
    </source>
</evidence>
<accession>A0ABR4JTY6</accession>
<dbReference type="PANTHER" id="PTHR48022:SF26">
    <property type="entry name" value="MAJOR FACILITATOR SUPERFAMILY (MFS) PROFILE DOMAIN-CONTAINING PROTEIN-RELATED"/>
    <property type="match status" value="1"/>
</dbReference>
<evidence type="ECO:0000256" key="5">
    <source>
        <dbReference type="ARBA" id="ARBA00022989"/>
    </source>
</evidence>
<dbReference type="PROSITE" id="PS50850">
    <property type="entry name" value="MFS"/>
    <property type="match status" value="1"/>
</dbReference>
<evidence type="ECO:0000256" key="4">
    <source>
        <dbReference type="ARBA" id="ARBA00022692"/>
    </source>
</evidence>
<comment type="caution">
    <text evidence="11">The sequence shown here is derived from an EMBL/GenBank/DDBJ whole genome shotgun (WGS) entry which is preliminary data.</text>
</comment>
<evidence type="ECO:0000256" key="3">
    <source>
        <dbReference type="ARBA" id="ARBA00022448"/>
    </source>
</evidence>
<feature type="transmembrane region" description="Helical" evidence="9">
    <location>
        <begin position="365"/>
        <end position="389"/>
    </location>
</feature>
<proteinExistence type="inferred from homology"/>
<organism evidence="11 12">
    <name type="scientific">Aspergillus pseudoustus</name>
    <dbReference type="NCBI Taxonomy" id="1810923"/>
    <lineage>
        <taxon>Eukaryota</taxon>
        <taxon>Fungi</taxon>
        <taxon>Dikarya</taxon>
        <taxon>Ascomycota</taxon>
        <taxon>Pezizomycotina</taxon>
        <taxon>Eurotiomycetes</taxon>
        <taxon>Eurotiomycetidae</taxon>
        <taxon>Eurotiales</taxon>
        <taxon>Aspergillaceae</taxon>
        <taxon>Aspergillus</taxon>
        <taxon>Aspergillus subgen. Nidulantes</taxon>
    </lineage>
</organism>
<name>A0ABR4JTY6_9EURO</name>
<dbReference type="InterPro" id="IPR005829">
    <property type="entry name" value="Sugar_transporter_CS"/>
</dbReference>
<dbReference type="SUPFAM" id="SSF103473">
    <property type="entry name" value="MFS general substrate transporter"/>
    <property type="match status" value="1"/>
</dbReference>
<feature type="transmembrane region" description="Helical" evidence="9">
    <location>
        <begin position="12"/>
        <end position="30"/>
    </location>
</feature>
<feature type="transmembrane region" description="Helical" evidence="9">
    <location>
        <begin position="138"/>
        <end position="157"/>
    </location>
</feature>
<protein>
    <submittedName>
        <fullName evidence="11">General substrate transporter</fullName>
    </submittedName>
</protein>
<comment type="subcellular location">
    <subcellularLocation>
        <location evidence="1">Membrane</location>
        <topology evidence="1">Multi-pass membrane protein</topology>
    </subcellularLocation>
</comment>
<keyword evidence="3 7" id="KW-0813">Transport</keyword>
<evidence type="ECO:0000256" key="8">
    <source>
        <dbReference type="SAM" id="MobiDB-lite"/>
    </source>
</evidence>
<dbReference type="InterPro" id="IPR005828">
    <property type="entry name" value="MFS_sugar_transport-like"/>
</dbReference>
<evidence type="ECO:0000256" key="7">
    <source>
        <dbReference type="RuleBase" id="RU003346"/>
    </source>
</evidence>
<dbReference type="Pfam" id="PF00083">
    <property type="entry name" value="Sugar_tr"/>
    <property type="match status" value="1"/>
</dbReference>
<feature type="region of interest" description="Disordered" evidence="8">
    <location>
        <begin position="491"/>
        <end position="515"/>
    </location>
</feature>
<feature type="transmembrane region" description="Helical" evidence="9">
    <location>
        <begin position="432"/>
        <end position="451"/>
    </location>
</feature>